<keyword evidence="1" id="KW-1133">Transmembrane helix</keyword>
<accession>A0ABP9CZU6</accession>
<dbReference type="EMBL" id="BAABJX010000006">
    <property type="protein sequence ID" value="GAA4822341.1"/>
    <property type="molecule type" value="Genomic_DNA"/>
</dbReference>
<comment type="caution">
    <text evidence="2">The sequence shown here is derived from an EMBL/GenBank/DDBJ whole genome shotgun (WGS) entry which is preliminary data.</text>
</comment>
<evidence type="ECO:0000313" key="3">
    <source>
        <dbReference type="Proteomes" id="UP001500298"/>
    </source>
</evidence>
<evidence type="ECO:0000313" key="2">
    <source>
        <dbReference type="EMBL" id="GAA4822341.1"/>
    </source>
</evidence>
<keyword evidence="1" id="KW-0472">Membrane</keyword>
<feature type="transmembrane region" description="Helical" evidence="1">
    <location>
        <begin position="14"/>
        <end position="33"/>
    </location>
</feature>
<protein>
    <submittedName>
        <fullName evidence="2">Uncharacterized protein</fullName>
    </submittedName>
</protein>
<dbReference type="Proteomes" id="UP001500298">
    <property type="component" value="Unassembled WGS sequence"/>
</dbReference>
<gene>
    <name evidence="2" type="ORF">GCM10023331_03400</name>
</gene>
<proteinExistence type="predicted"/>
<name>A0ABP9CZU6_9BACT</name>
<organism evidence="2 3">
    <name type="scientific">Algivirga pacifica</name>
    <dbReference type="NCBI Taxonomy" id="1162670"/>
    <lineage>
        <taxon>Bacteria</taxon>
        <taxon>Pseudomonadati</taxon>
        <taxon>Bacteroidota</taxon>
        <taxon>Cytophagia</taxon>
        <taxon>Cytophagales</taxon>
        <taxon>Flammeovirgaceae</taxon>
        <taxon>Algivirga</taxon>
    </lineage>
</organism>
<reference evidence="3" key="1">
    <citation type="journal article" date="2019" name="Int. J. Syst. Evol. Microbiol.">
        <title>The Global Catalogue of Microorganisms (GCM) 10K type strain sequencing project: providing services to taxonomists for standard genome sequencing and annotation.</title>
        <authorList>
            <consortium name="The Broad Institute Genomics Platform"/>
            <consortium name="The Broad Institute Genome Sequencing Center for Infectious Disease"/>
            <person name="Wu L."/>
            <person name="Ma J."/>
        </authorList>
    </citation>
    <scope>NUCLEOTIDE SEQUENCE [LARGE SCALE GENOMIC DNA]</scope>
    <source>
        <strain evidence="3">JCM 18326</strain>
    </source>
</reference>
<evidence type="ECO:0000256" key="1">
    <source>
        <dbReference type="SAM" id="Phobius"/>
    </source>
</evidence>
<sequence>MDINTLIRNNRKTLIAIFAFAMAVTVMDIYGSYVRSKRQPPFLEEDYDSLINDQKTQEVLGKVYKDKLEYIDFSRVSSSNVDTTSYKITLHGEKNTLEYSVYLQKSKAGKWSKYSITEVVK</sequence>
<keyword evidence="1" id="KW-0812">Transmembrane</keyword>
<dbReference type="RefSeq" id="WP_345368688.1">
    <property type="nucleotide sequence ID" value="NZ_BAABJX010000006.1"/>
</dbReference>
<keyword evidence="3" id="KW-1185">Reference proteome</keyword>